<feature type="compositionally biased region" description="Polar residues" evidence="1">
    <location>
        <begin position="431"/>
        <end position="452"/>
    </location>
</feature>
<feature type="region of interest" description="Disordered" evidence="1">
    <location>
        <begin position="79"/>
        <end position="113"/>
    </location>
</feature>
<feature type="region of interest" description="Disordered" evidence="1">
    <location>
        <begin position="427"/>
        <end position="452"/>
    </location>
</feature>
<dbReference type="Proteomes" id="UP000019132">
    <property type="component" value="Unassembled WGS sequence"/>
</dbReference>
<dbReference type="PANTHER" id="PTHR13510">
    <property type="entry name" value="FYVE-FINGER-CONTAINING RAB5 EFFECTOR PROTEIN RABENOSYN-5-RELATED"/>
    <property type="match status" value="1"/>
</dbReference>
<dbReference type="HOGENOM" id="CLU_015303_0_1_1"/>
<dbReference type="InterPro" id="IPR023393">
    <property type="entry name" value="START-like_dom_sf"/>
</dbReference>
<dbReference type="PANTHER" id="PTHR13510:SF44">
    <property type="entry name" value="RABENOSYN-5"/>
    <property type="match status" value="1"/>
</dbReference>
<evidence type="ECO:0000313" key="2">
    <source>
        <dbReference type="EnsemblProtists" id="PYU1_T000482"/>
    </source>
</evidence>
<sequence length="452" mass="50049">MNSKTKFTSPFPPLQLSENDGERLDQLAHLFMCKNIAQYEAFLEQRDGQQHHIDDHAWKLVKQRERIRVYSERTKNLNYGEDTTSRYTDSDSSSSATKTAPPLNRSNSNAVSSAATPDLPVMLVVGAVEGTLDDMMYGVVNHTLEDMRVKSAYVRDNVGDGAVLATLATPTHENPFQSFTIKWMENEQMHVLRPMVRNRDFVYMESTGITNLSSGERIGFHLLHSVHFPQTHELASRVRGNLSICGIYRQIPGTNDVDVHITGILNPGGNLMRAVVVKAAADALVSVWKNVECAHMKKLTWLLRTMRRSFSNASDTSSGKSGSEVGCCTTCKKAPSSFAVSVLGDLRKRKCNLCWKYVCSSCRIKKTLSHVNAPSGRLRQREFPFCGACIKEATTSNAFMVAQREFASVDLLSDLFATNQSEQILSMDGGSHSSSNPLAESMITNETGAFSS</sequence>
<reference evidence="2" key="3">
    <citation type="submission" date="2015-02" db="UniProtKB">
        <authorList>
            <consortium name="EnsemblProtists"/>
        </authorList>
    </citation>
    <scope>IDENTIFICATION</scope>
    <source>
        <strain evidence="2">DAOM BR144</strain>
    </source>
</reference>
<protein>
    <recommendedName>
        <fullName evidence="4">FYVE-type domain-containing protein</fullName>
    </recommendedName>
</protein>
<proteinExistence type="predicted"/>
<feature type="compositionally biased region" description="Low complexity" evidence="1">
    <location>
        <begin position="85"/>
        <end position="113"/>
    </location>
</feature>
<dbReference type="InParanoid" id="K3W691"/>
<dbReference type="EnsemblProtists" id="PYU1_T000482">
    <property type="protein sequence ID" value="PYU1_T000482"/>
    <property type="gene ID" value="PYU1_G000482"/>
</dbReference>
<evidence type="ECO:0000313" key="3">
    <source>
        <dbReference type="Proteomes" id="UP000019132"/>
    </source>
</evidence>
<dbReference type="CDD" id="cd00065">
    <property type="entry name" value="FYVE_like_SF"/>
    <property type="match status" value="1"/>
</dbReference>
<dbReference type="eggNOG" id="ENOG502SIZ8">
    <property type="taxonomic scope" value="Eukaryota"/>
</dbReference>
<dbReference type="VEuPathDB" id="FungiDB:PYU1_G000482"/>
<name>K3W691_GLOUD</name>
<evidence type="ECO:0000256" key="1">
    <source>
        <dbReference type="SAM" id="MobiDB-lite"/>
    </source>
</evidence>
<accession>K3W691</accession>
<reference evidence="3" key="1">
    <citation type="journal article" date="2010" name="Genome Biol.">
        <title>Genome sequence of the necrotrophic plant pathogen Pythium ultimum reveals original pathogenicity mechanisms and effector repertoire.</title>
        <authorList>
            <person name="Levesque C.A."/>
            <person name="Brouwer H."/>
            <person name="Cano L."/>
            <person name="Hamilton J.P."/>
            <person name="Holt C."/>
            <person name="Huitema E."/>
            <person name="Raffaele S."/>
            <person name="Robideau G.P."/>
            <person name="Thines M."/>
            <person name="Win J."/>
            <person name="Zerillo M.M."/>
            <person name="Beakes G.W."/>
            <person name="Boore J.L."/>
            <person name="Busam D."/>
            <person name="Dumas B."/>
            <person name="Ferriera S."/>
            <person name="Fuerstenberg S.I."/>
            <person name="Gachon C.M."/>
            <person name="Gaulin E."/>
            <person name="Govers F."/>
            <person name="Grenville-Briggs L."/>
            <person name="Horner N."/>
            <person name="Hostetler J."/>
            <person name="Jiang R.H."/>
            <person name="Johnson J."/>
            <person name="Krajaejun T."/>
            <person name="Lin H."/>
            <person name="Meijer H.J."/>
            <person name="Moore B."/>
            <person name="Morris P."/>
            <person name="Phuntmart V."/>
            <person name="Puiu D."/>
            <person name="Shetty J."/>
            <person name="Stajich J.E."/>
            <person name="Tripathy S."/>
            <person name="Wawra S."/>
            <person name="van West P."/>
            <person name="Whitty B.R."/>
            <person name="Coutinho P.M."/>
            <person name="Henrissat B."/>
            <person name="Martin F."/>
            <person name="Thomas P.D."/>
            <person name="Tyler B.M."/>
            <person name="De Vries R.P."/>
            <person name="Kamoun S."/>
            <person name="Yandell M."/>
            <person name="Tisserat N."/>
            <person name="Buell C.R."/>
        </authorList>
    </citation>
    <scope>NUCLEOTIDE SEQUENCE</scope>
    <source>
        <strain evidence="3">DAOM:BR144</strain>
    </source>
</reference>
<dbReference type="InterPro" id="IPR052727">
    <property type="entry name" value="Rab4/Rab5_effector"/>
</dbReference>
<organism evidence="2 3">
    <name type="scientific">Globisporangium ultimum (strain ATCC 200006 / CBS 805.95 / DAOM BR144)</name>
    <name type="common">Pythium ultimum</name>
    <dbReference type="NCBI Taxonomy" id="431595"/>
    <lineage>
        <taxon>Eukaryota</taxon>
        <taxon>Sar</taxon>
        <taxon>Stramenopiles</taxon>
        <taxon>Oomycota</taxon>
        <taxon>Peronosporomycetes</taxon>
        <taxon>Pythiales</taxon>
        <taxon>Pythiaceae</taxon>
        <taxon>Globisporangium</taxon>
    </lineage>
</organism>
<keyword evidence="3" id="KW-1185">Reference proteome</keyword>
<dbReference type="AlphaFoldDB" id="K3W691"/>
<dbReference type="EMBL" id="GL376636">
    <property type="status" value="NOT_ANNOTATED_CDS"/>
    <property type="molecule type" value="Genomic_DNA"/>
</dbReference>
<dbReference type="Gene3D" id="3.30.530.20">
    <property type="match status" value="1"/>
</dbReference>
<reference evidence="3" key="2">
    <citation type="submission" date="2010-04" db="EMBL/GenBank/DDBJ databases">
        <authorList>
            <person name="Buell R."/>
            <person name="Hamilton J."/>
            <person name="Hostetler J."/>
        </authorList>
    </citation>
    <scope>NUCLEOTIDE SEQUENCE [LARGE SCALE GENOMIC DNA]</scope>
    <source>
        <strain evidence="3">DAOM:BR144</strain>
    </source>
</reference>
<evidence type="ECO:0008006" key="4">
    <source>
        <dbReference type="Google" id="ProtNLM"/>
    </source>
</evidence>